<evidence type="ECO:0000313" key="1">
    <source>
        <dbReference type="EMBL" id="KAL0061968.1"/>
    </source>
</evidence>
<organism evidence="1 2">
    <name type="scientific">Marasmius tenuissimus</name>
    <dbReference type="NCBI Taxonomy" id="585030"/>
    <lineage>
        <taxon>Eukaryota</taxon>
        <taxon>Fungi</taxon>
        <taxon>Dikarya</taxon>
        <taxon>Basidiomycota</taxon>
        <taxon>Agaricomycotina</taxon>
        <taxon>Agaricomycetes</taxon>
        <taxon>Agaricomycetidae</taxon>
        <taxon>Agaricales</taxon>
        <taxon>Marasmiineae</taxon>
        <taxon>Marasmiaceae</taxon>
        <taxon>Marasmius</taxon>
    </lineage>
</organism>
<evidence type="ECO:0000313" key="2">
    <source>
        <dbReference type="Proteomes" id="UP001437256"/>
    </source>
</evidence>
<dbReference type="Gene3D" id="3.30.70.1990">
    <property type="match status" value="1"/>
</dbReference>
<gene>
    <name evidence="1" type="ORF">AAF712_011177</name>
</gene>
<accession>A0ABR2ZMM2</accession>
<dbReference type="InterPro" id="IPR036188">
    <property type="entry name" value="FAD/NAD-bd_sf"/>
</dbReference>
<sequence>MGALLISNETYTETVPIVEAAEVPFHIAKSVTSGYNYPPLELPTSGQDSVPLTRTPSPTEQQIGLMRQEIVKYVTFWRTEFQPKHSTIRYTNGIPLELSVPMSEWLSSNGYQVLPVVMRQGLALAGYDDLDKTAAVYGLQYFTPDILAYFANTGVVNFVDFYAVMAHYASTLKGQVLRDTTVTKVDRSGDAPVVSYVTKGSTGVQTKTCSRLILAIPPLIEALTEPNNISQPTSRSGIAMDLSDAERNVFSKVGMTSYISGAVRMPDVPVNITYSQLPTRDVGQPILATKCFVESSILTTYSWGPFKAYGRSDISLEEARRLLVETYSALDFGPAASGSTGESIRVTIKDEDIRDFKEWDYFPRFQPADIADGIYDRYNALQGYKNTYWASGLNSFELVEFALRSGREIVDTYL</sequence>
<dbReference type="SUPFAM" id="SSF51905">
    <property type="entry name" value="FAD/NAD(P)-binding domain"/>
    <property type="match status" value="1"/>
</dbReference>
<comment type="caution">
    <text evidence="1">The sequence shown here is derived from an EMBL/GenBank/DDBJ whole genome shotgun (WGS) entry which is preliminary data.</text>
</comment>
<proteinExistence type="predicted"/>
<dbReference type="Gene3D" id="1.10.405.20">
    <property type="match status" value="1"/>
</dbReference>
<dbReference type="Gene3D" id="3.50.50.60">
    <property type="entry name" value="FAD/NAD(P)-binding domain"/>
    <property type="match status" value="1"/>
</dbReference>
<name>A0ABR2ZMM2_9AGAR</name>
<reference evidence="1 2" key="1">
    <citation type="submission" date="2024-05" db="EMBL/GenBank/DDBJ databases">
        <title>A draft genome resource for the thread blight pathogen Marasmius tenuissimus strain MS-2.</title>
        <authorList>
            <person name="Yulfo-Soto G.E."/>
            <person name="Baruah I.K."/>
            <person name="Amoako-Attah I."/>
            <person name="Bukari Y."/>
            <person name="Meinhardt L.W."/>
            <person name="Bailey B.A."/>
            <person name="Cohen S.P."/>
        </authorList>
    </citation>
    <scope>NUCLEOTIDE SEQUENCE [LARGE SCALE GENOMIC DNA]</scope>
    <source>
        <strain evidence="1 2">MS-2</strain>
    </source>
</reference>
<dbReference type="Proteomes" id="UP001437256">
    <property type="component" value="Unassembled WGS sequence"/>
</dbReference>
<protein>
    <submittedName>
        <fullName evidence="1">Uncharacterized protein</fullName>
    </submittedName>
</protein>
<keyword evidence="2" id="KW-1185">Reference proteome</keyword>
<dbReference type="EMBL" id="JBBXMP010000118">
    <property type="protein sequence ID" value="KAL0061968.1"/>
    <property type="molecule type" value="Genomic_DNA"/>
</dbReference>